<dbReference type="Pfam" id="PF03553">
    <property type="entry name" value="Na_H_antiporter"/>
    <property type="match status" value="1"/>
</dbReference>
<feature type="transmembrane region" description="Helical" evidence="9">
    <location>
        <begin position="300"/>
        <end position="326"/>
    </location>
</feature>
<feature type="transmembrane region" description="Helical" evidence="9">
    <location>
        <begin position="33"/>
        <end position="53"/>
    </location>
</feature>
<dbReference type="PANTHER" id="PTHR33451:SF3">
    <property type="entry name" value="MALATE-2H(+)_NA(+)-LACTATE ANTIPORTER"/>
    <property type="match status" value="1"/>
</dbReference>
<feature type="domain" description="Na+/H+ antiporter NhaC-like C-terminal" evidence="10">
    <location>
        <begin position="158"/>
        <end position="444"/>
    </location>
</feature>
<dbReference type="GO" id="GO:0005886">
    <property type="term" value="C:plasma membrane"/>
    <property type="evidence" value="ECO:0007669"/>
    <property type="project" value="UniProtKB-SubCell"/>
</dbReference>
<evidence type="ECO:0000256" key="1">
    <source>
        <dbReference type="ARBA" id="ARBA00004651"/>
    </source>
</evidence>
<comment type="similarity">
    <text evidence="8">Belongs to the NhaC Na(+)/H(+) (TC 2.A.35) antiporter family.</text>
</comment>
<feature type="transmembrane region" description="Helical" evidence="9">
    <location>
        <begin position="427"/>
        <end position="447"/>
    </location>
</feature>
<keyword evidence="2" id="KW-0813">Transport</keyword>
<dbReference type="EMBL" id="CP158367">
    <property type="protein sequence ID" value="XBX75158.1"/>
    <property type="molecule type" value="Genomic_DNA"/>
</dbReference>
<dbReference type="InterPro" id="IPR052180">
    <property type="entry name" value="NhaC_Na-H+_Antiporter"/>
</dbReference>
<feature type="transmembrane region" description="Helical" evidence="9">
    <location>
        <begin position="256"/>
        <end position="280"/>
    </location>
</feature>
<gene>
    <name evidence="11" type="ORF">PRVXT_000265</name>
</gene>
<feature type="transmembrane region" description="Helical" evidence="9">
    <location>
        <begin position="73"/>
        <end position="96"/>
    </location>
</feature>
<feature type="transmembrane region" description="Helical" evidence="9">
    <location>
        <begin position="108"/>
        <end position="135"/>
    </location>
</feature>
<organism evidence="11">
    <name type="scientific">Proteinivorax tanatarense</name>
    <dbReference type="NCBI Taxonomy" id="1260629"/>
    <lineage>
        <taxon>Bacteria</taxon>
        <taxon>Bacillati</taxon>
        <taxon>Bacillota</taxon>
        <taxon>Clostridia</taxon>
        <taxon>Eubacteriales</taxon>
        <taxon>Proteinivoracaceae</taxon>
        <taxon>Proteinivorax</taxon>
    </lineage>
</organism>
<proteinExistence type="inferred from homology"/>
<evidence type="ECO:0000259" key="10">
    <source>
        <dbReference type="Pfam" id="PF03553"/>
    </source>
</evidence>
<evidence type="ECO:0000256" key="3">
    <source>
        <dbReference type="ARBA" id="ARBA00022449"/>
    </source>
</evidence>
<feature type="transmembrane region" description="Helical" evidence="9">
    <location>
        <begin position="399"/>
        <end position="421"/>
    </location>
</feature>
<dbReference type="GO" id="GO:0015297">
    <property type="term" value="F:antiporter activity"/>
    <property type="evidence" value="ECO:0007669"/>
    <property type="project" value="UniProtKB-KW"/>
</dbReference>
<evidence type="ECO:0000256" key="2">
    <source>
        <dbReference type="ARBA" id="ARBA00022448"/>
    </source>
</evidence>
<keyword evidence="4" id="KW-1003">Cell membrane</keyword>
<evidence type="ECO:0000313" key="11">
    <source>
        <dbReference type="EMBL" id="XBX75158.1"/>
    </source>
</evidence>
<dbReference type="RefSeq" id="WP_350343903.1">
    <property type="nucleotide sequence ID" value="NZ_CP158367.1"/>
</dbReference>
<dbReference type="AlphaFoldDB" id="A0AAU7VMF6"/>
<reference evidence="11" key="1">
    <citation type="journal article" date="2013" name="Extremophiles">
        <title>Proteinivorax tanatarense gen. nov., sp. nov., an anaerobic, haloalkaliphilic, proteolytic bacterium isolated from a decaying algal bloom, and proposal of Proteinivoraceae fam. nov.</title>
        <authorList>
            <person name="Kevbrin V."/>
            <person name="Boltyanskaya Y."/>
            <person name="Zhilina T."/>
            <person name="Kolganova T."/>
            <person name="Lavrentjeva E."/>
            <person name="Kuznetsov B."/>
        </authorList>
    </citation>
    <scope>NUCLEOTIDE SEQUENCE</scope>
    <source>
        <strain evidence="11">Z-910T</strain>
    </source>
</reference>
<dbReference type="PANTHER" id="PTHR33451">
    <property type="entry name" value="MALATE-2H(+)/NA(+)-LACTATE ANTIPORTER"/>
    <property type="match status" value="1"/>
</dbReference>
<evidence type="ECO:0000256" key="7">
    <source>
        <dbReference type="ARBA" id="ARBA00023136"/>
    </source>
</evidence>
<keyword evidence="6 9" id="KW-1133">Transmembrane helix</keyword>
<name>A0AAU7VMF6_9FIRM</name>
<keyword evidence="3" id="KW-0050">Antiport</keyword>
<sequence length="459" mass="50031">MSMYKEISFLEIIIVFAVTITGIGMGIVLFETALIGLILGIFVSGVICSRNGYQISQLWQMIKMGTSNAKGILMIMSLIGMLSASWMLSGTIAAMMNIGFDYLTRMNALLAFFIVTTIISLILGTSIGSISVIGISFMEIGTSMGIPPAMIAGAVVSGAYIGDRTSPISSSANLTASITGTNIMENIKVMMTTLWPVVLLCIGFYYWLGREYILTEQSINHINNVQQLLSGYYTIGWYTYLPPILLMGGAIFRFPILYCILIGLISSMGISFFTTDLTIAQMLETLILGYQPENGEISKIISGAGWISMLNVILIILFSTALNGILEHTKMIKPLIDIFSKKIKDAKELVFKTSVLCIGINAITCNQSLSIIIPGKFLKEQYQEKGLTKNELARTIADSGVVTVALLPWNVNALAIVAILGVNTLDYAPYALIPYLLPIATVIYPHVQKPRLTQKEEAA</sequence>
<keyword evidence="5 9" id="KW-0812">Transmembrane</keyword>
<evidence type="ECO:0000256" key="5">
    <source>
        <dbReference type="ARBA" id="ARBA00022692"/>
    </source>
</evidence>
<protein>
    <submittedName>
        <fullName evidence="11">Na+/H+ antiporter NhaC family protein</fullName>
    </submittedName>
</protein>
<evidence type="ECO:0000256" key="8">
    <source>
        <dbReference type="ARBA" id="ARBA00038435"/>
    </source>
</evidence>
<feature type="transmembrane region" description="Helical" evidence="9">
    <location>
        <begin position="228"/>
        <end position="249"/>
    </location>
</feature>
<evidence type="ECO:0000256" key="9">
    <source>
        <dbReference type="SAM" id="Phobius"/>
    </source>
</evidence>
<comment type="subcellular location">
    <subcellularLocation>
        <location evidence="1">Cell membrane</location>
        <topology evidence="1">Multi-pass membrane protein</topology>
    </subcellularLocation>
</comment>
<feature type="transmembrane region" description="Helical" evidence="9">
    <location>
        <begin position="7"/>
        <end position="27"/>
    </location>
</feature>
<evidence type="ECO:0000256" key="6">
    <source>
        <dbReference type="ARBA" id="ARBA00022989"/>
    </source>
</evidence>
<keyword evidence="7 9" id="KW-0472">Membrane</keyword>
<accession>A0AAU7VMF6</accession>
<dbReference type="InterPro" id="IPR018461">
    <property type="entry name" value="Na/H_Antiport_NhaC-like_C"/>
</dbReference>
<reference evidence="11" key="2">
    <citation type="submission" date="2024-06" db="EMBL/GenBank/DDBJ databases">
        <authorList>
            <person name="Petrova K.O."/>
            <person name="Toshchakov S.V."/>
            <person name="Boltjanskaja Y.V."/>
            <person name="Kevbrin V."/>
        </authorList>
    </citation>
    <scope>NUCLEOTIDE SEQUENCE</scope>
    <source>
        <strain evidence="11">Z-910T</strain>
    </source>
</reference>
<feature type="transmembrane region" description="Helical" evidence="9">
    <location>
        <begin position="189"/>
        <end position="208"/>
    </location>
</feature>
<evidence type="ECO:0000256" key="4">
    <source>
        <dbReference type="ARBA" id="ARBA00022475"/>
    </source>
</evidence>